<dbReference type="PANTHER" id="PTHR19848:SF8">
    <property type="entry name" value="F-BOX AND WD REPEAT DOMAIN CONTAINING 7"/>
    <property type="match status" value="1"/>
</dbReference>
<feature type="repeat" description="WD" evidence="3">
    <location>
        <begin position="216"/>
        <end position="257"/>
    </location>
</feature>
<feature type="region of interest" description="Disordered" evidence="5">
    <location>
        <begin position="709"/>
        <end position="729"/>
    </location>
</feature>
<feature type="repeat" description="WD" evidence="3">
    <location>
        <begin position="258"/>
        <end position="299"/>
    </location>
</feature>
<feature type="coiled-coil region" evidence="4">
    <location>
        <begin position="919"/>
        <end position="949"/>
    </location>
</feature>
<feature type="repeat" description="WD" evidence="3">
    <location>
        <begin position="49"/>
        <end position="90"/>
    </location>
</feature>
<dbReference type="SUPFAM" id="SSF50978">
    <property type="entry name" value="WD40 repeat-like"/>
    <property type="match status" value="2"/>
</dbReference>
<dbReference type="InterPro" id="IPR036322">
    <property type="entry name" value="WD40_repeat_dom_sf"/>
</dbReference>
<dbReference type="InterPro" id="IPR001680">
    <property type="entry name" value="WD40_rpt"/>
</dbReference>
<evidence type="ECO:0000259" key="7">
    <source>
        <dbReference type="Pfam" id="PF07693"/>
    </source>
</evidence>
<feature type="repeat" description="WD" evidence="3">
    <location>
        <begin position="300"/>
        <end position="341"/>
    </location>
</feature>
<evidence type="ECO:0000313" key="8">
    <source>
        <dbReference type="EMBL" id="MBA8809256.1"/>
    </source>
</evidence>
<dbReference type="RefSeq" id="WP_182618000.1">
    <property type="nucleotide sequence ID" value="NZ_BAAATF010000003.1"/>
</dbReference>
<protein>
    <submittedName>
        <fullName evidence="8">WD40 repeat protein</fullName>
    </submittedName>
</protein>
<feature type="region of interest" description="Disordered" evidence="5">
    <location>
        <begin position="1075"/>
        <end position="1118"/>
    </location>
</feature>
<dbReference type="InterPro" id="IPR015943">
    <property type="entry name" value="WD40/YVTN_repeat-like_dom_sf"/>
</dbReference>
<dbReference type="InterPro" id="IPR019775">
    <property type="entry name" value="WD40_repeat_CS"/>
</dbReference>
<dbReference type="PANTHER" id="PTHR19848">
    <property type="entry name" value="WD40 REPEAT PROTEIN"/>
    <property type="match status" value="1"/>
</dbReference>
<evidence type="ECO:0000256" key="2">
    <source>
        <dbReference type="ARBA" id="ARBA00022737"/>
    </source>
</evidence>
<dbReference type="InterPro" id="IPR011646">
    <property type="entry name" value="KAP_P-loop"/>
</dbReference>
<feature type="repeat" description="WD" evidence="3">
    <location>
        <begin position="552"/>
        <end position="597"/>
    </location>
</feature>
<evidence type="ECO:0000313" key="9">
    <source>
        <dbReference type="Proteomes" id="UP000540568"/>
    </source>
</evidence>
<dbReference type="EMBL" id="JACGWV010000001">
    <property type="protein sequence ID" value="MBA8809256.1"/>
    <property type="molecule type" value="Genomic_DNA"/>
</dbReference>
<evidence type="ECO:0000256" key="3">
    <source>
        <dbReference type="PROSITE-ProRule" id="PRU00221"/>
    </source>
</evidence>
<dbReference type="PROSITE" id="PS50082">
    <property type="entry name" value="WD_REPEATS_2"/>
    <property type="match status" value="14"/>
</dbReference>
<feature type="repeat" description="WD" evidence="3">
    <location>
        <begin position="7"/>
        <end position="48"/>
    </location>
</feature>
<feature type="repeat" description="WD" evidence="3">
    <location>
        <begin position="91"/>
        <end position="132"/>
    </location>
</feature>
<feature type="transmembrane region" description="Helical" evidence="6">
    <location>
        <begin position="789"/>
        <end position="810"/>
    </location>
</feature>
<keyword evidence="6" id="KW-0812">Transmembrane</keyword>
<sequence>MTEQDAFGGHPGQVNSVAVTPDGHRILTGGEDATVRAWDAISGEPLGLFLGHRRSVRAVAVTPDGRRAVTVGGEHMVRVWDLTTGTQTNELTGHTGWVNAVITTPDGRQAITAGLDGSVRFWDLTTGTQTTEIIGDFSVRAVAVTPDGRHVITASDDDAVRVWDPTFGTQAAKLTGHTSRVNAVVVTPDGREAITAGMDGSVRVWDLDTATQTAELTGHTGSVNAVAVTPDGRFAITAGDDRAVRVWDLDTATQTAELTGHTSRVNAVTVTPDGRHAITAGDNDAVRMWDLDTATQTAELTGHTSRVNAVTVTPDGRHAITGGNDRAVRVWDLVTGTQSTELTGHTGWVNAVAVTPDGRHAITAGNNDAVRIWDLATGTQTTQLTGLFRWVNAVALTPDGRLAITGERDGAVRVWDLTTGTQTTQLIGHAHDVNAIAVTPDGRHAISAGIGHGVWVWDLTTGTQTARITGHTGPVNAVTVTPDGRHVVIAGSDAIVRIWDLTTATQTAQLTGHTGWVNAVAVTPDGRRAITVADDATVRVWDLASGRLLHVLRGHWGAVLDVAIIPTSDQAGQEAISVGVDGTIRVWDVNQGVQVRGTFDPGIINVLHAAVLSDDASSRDALGLDSHVDAIGRLIAARSTQPPLAIALLAPWGGGKSTFLRLLDRHVTQAHQGDAAFVQHPRVVTFNVWHYSDTSVLVGLATQVVRTLRGDDKVPPDGPTETSGTTDSDILGRRVRDATLEAARLSRLRAGLNTERPRTVKEAIAWAHAQARILRLLPGVLRQGGPVPVLLVVASLGIAALAIGVATVLTLNAPGFIAWAQDRVSGVATIWTSLGWVTVVSALVVSAARALSKLVRTWPRVAASWSRLRRLVLDSLAEREQELVAVVSTARAADFVARLADHLHDPQRLEKLDKHRGAAGAVQDELTELARLLERAHEQRDALPEEQRKDLDAVYTDRIILHLDDLDRCKPDRVVEVLHAVALLQSIPLFIVIVSVDPRWLRRSVEQHNNEIFRLAEVHEQLGSVVGDPLSFLDKIFQIPYALPKLTPEIAGDYLLRTAADGNLVDRALLDLQTVTETPLPPKEGKTASNEDPTDRATLQAVPAPTDTPGTSGNEFDDVRLSEPHLIDPGTLEAVTRERRANTLRLTNHEARYLAVVAQAATTPRAVKKILNLYQLLRLGRHVAGHETFDRERTGGYLSAGLLLGLLVAAPAQAARIFRALDDSQAGMPLPALLTNVRAEHALVRHEHCPECSIWDRLTMMTDNALQAGAPAASDGYQDWLKEVARLSFHTEYLWNDDDAAVR</sequence>
<keyword evidence="6" id="KW-0472">Membrane</keyword>
<keyword evidence="9" id="KW-1185">Reference proteome</keyword>
<evidence type="ECO:0000256" key="6">
    <source>
        <dbReference type="SAM" id="Phobius"/>
    </source>
</evidence>
<proteinExistence type="predicted"/>
<feature type="region of interest" description="Disordered" evidence="5">
    <location>
        <begin position="1"/>
        <end position="25"/>
    </location>
</feature>
<dbReference type="Proteomes" id="UP000540568">
    <property type="component" value="Unassembled WGS sequence"/>
</dbReference>
<evidence type="ECO:0000256" key="4">
    <source>
        <dbReference type="SAM" id="Coils"/>
    </source>
</evidence>
<feature type="repeat" description="WD" evidence="3">
    <location>
        <begin position="139"/>
        <end position="164"/>
    </location>
</feature>
<dbReference type="PROSITE" id="PS50294">
    <property type="entry name" value="WD_REPEATS_REGION"/>
    <property type="match status" value="14"/>
</dbReference>
<comment type="caution">
    <text evidence="8">The sequence shown here is derived from an EMBL/GenBank/DDBJ whole genome shotgun (WGS) entry which is preliminary data.</text>
</comment>
<reference evidence="8 9" key="1">
    <citation type="submission" date="2020-07" db="EMBL/GenBank/DDBJ databases">
        <title>Sequencing the genomes of 1000 actinobacteria strains.</title>
        <authorList>
            <person name="Klenk H.-P."/>
        </authorList>
    </citation>
    <scope>NUCLEOTIDE SEQUENCE [LARGE SCALE GENOMIC DNA]</scope>
    <source>
        <strain evidence="8 9">DSM 44121</strain>
    </source>
</reference>
<dbReference type="CDD" id="cd00200">
    <property type="entry name" value="WD40"/>
    <property type="match status" value="3"/>
</dbReference>
<dbReference type="SMART" id="SM00320">
    <property type="entry name" value="WD40"/>
    <property type="match status" value="14"/>
</dbReference>
<feature type="transmembrane region" description="Helical" evidence="6">
    <location>
        <begin position="830"/>
        <end position="851"/>
    </location>
</feature>
<evidence type="ECO:0000256" key="5">
    <source>
        <dbReference type="SAM" id="MobiDB-lite"/>
    </source>
</evidence>
<dbReference type="PRINTS" id="PR00320">
    <property type="entry name" value="GPROTEINBRPT"/>
</dbReference>
<dbReference type="Pfam" id="PF00400">
    <property type="entry name" value="WD40"/>
    <property type="match status" value="14"/>
</dbReference>
<keyword evidence="4" id="KW-0175">Coiled coil</keyword>
<dbReference type="InterPro" id="IPR020472">
    <property type="entry name" value="WD40_PAC1"/>
</dbReference>
<feature type="repeat" description="WD" evidence="3">
    <location>
        <begin position="342"/>
        <end position="383"/>
    </location>
</feature>
<keyword evidence="6" id="KW-1133">Transmembrane helix</keyword>
<keyword evidence="2" id="KW-0677">Repeat</keyword>
<feature type="domain" description="KAP NTPase" evidence="7">
    <location>
        <begin position="846"/>
        <end position="1173"/>
    </location>
</feature>
<feature type="repeat" description="WD" evidence="3">
    <location>
        <begin position="174"/>
        <end position="215"/>
    </location>
</feature>
<keyword evidence="1 3" id="KW-0853">WD repeat</keyword>
<feature type="repeat" description="WD" evidence="3">
    <location>
        <begin position="468"/>
        <end position="509"/>
    </location>
</feature>
<organism evidence="8 9">
    <name type="scientific">Promicromonospora sukumoe</name>
    <dbReference type="NCBI Taxonomy" id="88382"/>
    <lineage>
        <taxon>Bacteria</taxon>
        <taxon>Bacillati</taxon>
        <taxon>Actinomycetota</taxon>
        <taxon>Actinomycetes</taxon>
        <taxon>Micrococcales</taxon>
        <taxon>Promicromonosporaceae</taxon>
        <taxon>Promicromonospora</taxon>
    </lineage>
</organism>
<feature type="repeat" description="WD" evidence="3">
    <location>
        <begin position="426"/>
        <end position="467"/>
    </location>
</feature>
<dbReference type="Gene3D" id="2.130.10.10">
    <property type="entry name" value="YVTN repeat-like/Quinoprotein amine dehydrogenase"/>
    <property type="match status" value="4"/>
</dbReference>
<name>A0A7W3JAH0_9MICO</name>
<dbReference type="PROSITE" id="PS00678">
    <property type="entry name" value="WD_REPEATS_1"/>
    <property type="match status" value="10"/>
</dbReference>
<feature type="repeat" description="WD" evidence="3">
    <location>
        <begin position="384"/>
        <end position="425"/>
    </location>
</feature>
<evidence type="ECO:0000256" key="1">
    <source>
        <dbReference type="ARBA" id="ARBA00022574"/>
    </source>
</evidence>
<feature type="domain" description="KAP NTPase" evidence="7">
    <location>
        <begin position="633"/>
        <end position="697"/>
    </location>
</feature>
<gene>
    <name evidence="8" type="ORF">FHX71_003198</name>
</gene>
<accession>A0A7W3JAH0</accession>
<feature type="repeat" description="WD" evidence="3">
    <location>
        <begin position="510"/>
        <end position="551"/>
    </location>
</feature>
<dbReference type="Pfam" id="PF07693">
    <property type="entry name" value="KAP_NTPase"/>
    <property type="match status" value="2"/>
</dbReference>